<sequence>MYSGLVGLFGKESALGKAFAAAEITNTTVTQASKAFAQGHAYAASILTAPLAVNAYIQGGLIIASGAAQIAKLVAPKKEGYYDGGYTGKGGNIFLQELYIKEKSYGIRKM</sequence>
<name>A0A3M7LBE5_9FLAO</name>
<evidence type="ECO:0000313" key="1">
    <source>
        <dbReference type="EMBL" id="RMZ60063.1"/>
    </source>
</evidence>
<proteinExistence type="predicted"/>
<dbReference type="AlphaFoldDB" id="A0A3M7LBE5"/>
<dbReference type="EMBL" id="QWIV01000013">
    <property type="protein sequence ID" value="RMZ60063.1"/>
    <property type="molecule type" value="Genomic_DNA"/>
</dbReference>
<gene>
    <name evidence="1" type="ORF">D1632_10770</name>
</gene>
<dbReference type="Proteomes" id="UP000267524">
    <property type="component" value="Unassembled WGS sequence"/>
</dbReference>
<comment type="caution">
    <text evidence="1">The sequence shown here is derived from an EMBL/GenBank/DDBJ whole genome shotgun (WGS) entry which is preliminary data.</text>
</comment>
<evidence type="ECO:0000313" key="2">
    <source>
        <dbReference type="Proteomes" id="UP000267524"/>
    </source>
</evidence>
<reference evidence="1 2" key="1">
    <citation type="submission" date="2018-08" db="EMBL/GenBank/DDBJ databases">
        <title>Chryseobacterium nematophagum: a novel matrix digesting pathogen of nematodes.</title>
        <authorList>
            <person name="Page A."/>
            <person name="Roberts M."/>
            <person name="Felix M.-A."/>
            <person name="Weir W."/>
        </authorList>
    </citation>
    <scope>NUCLEOTIDE SEQUENCE [LARGE SCALE GENOMIC DNA]</scope>
    <source>
        <strain evidence="1 2">JUb275</strain>
    </source>
</reference>
<dbReference type="RefSeq" id="WP_122547187.1">
    <property type="nucleotide sequence ID" value="NZ_QWIV01000013.1"/>
</dbReference>
<organism evidence="1 2">
    <name type="scientific">Chryseobacterium nematophagum</name>
    <dbReference type="NCBI Taxonomy" id="2305228"/>
    <lineage>
        <taxon>Bacteria</taxon>
        <taxon>Pseudomonadati</taxon>
        <taxon>Bacteroidota</taxon>
        <taxon>Flavobacteriia</taxon>
        <taxon>Flavobacteriales</taxon>
        <taxon>Weeksellaceae</taxon>
        <taxon>Chryseobacterium group</taxon>
        <taxon>Chryseobacterium</taxon>
    </lineage>
</organism>
<keyword evidence="2" id="KW-1185">Reference proteome</keyword>
<protein>
    <submittedName>
        <fullName evidence="1">Uncharacterized protein</fullName>
    </submittedName>
</protein>
<accession>A0A3M7LBE5</accession>